<dbReference type="SUPFAM" id="SSF53955">
    <property type="entry name" value="Lysozyme-like"/>
    <property type="match status" value="1"/>
</dbReference>
<evidence type="ECO:0000259" key="20">
    <source>
        <dbReference type="Pfam" id="PF00905"/>
    </source>
</evidence>
<dbReference type="GO" id="GO:0006508">
    <property type="term" value="P:proteolysis"/>
    <property type="evidence" value="ECO:0007669"/>
    <property type="project" value="UniProtKB-KW"/>
</dbReference>
<dbReference type="Gene3D" id="1.10.3810.10">
    <property type="entry name" value="Biosynthetic peptidoglycan transglycosylase-like"/>
    <property type="match status" value="1"/>
</dbReference>
<evidence type="ECO:0000256" key="2">
    <source>
        <dbReference type="ARBA" id="ARBA00004752"/>
    </source>
</evidence>
<dbReference type="RefSeq" id="WP_338086698.1">
    <property type="nucleotide sequence ID" value="NZ_BAABLE010000005.1"/>
</dbReference>
<evidence type="ECO:0000256" key="15">
    <source>
        <dbReference type="ARBA" id="ARBA00023316"/>
    </source>
</evidence>
<dbReference type="GO" id="GO:0009252">
    <property type="term" value="P:peptidoglycan biosynthetic process"/>
    <property type="evidence" value="ECO:0007669"/>
    <property type="project" value="UniProtKB-UniPathway"/>
</dbReference>
<evidence type="ECO:0000256" key="13">
    <source>
        <dbReference type="ARBA" id="ARBA00023136"/>
    </source>
</evidence>
<evidence type="ECO:0000256" key="19">
    <source>
        <dbReference type="SAM" id="Phobius"/>
    </source>
</evidence>
<dbReference type="PANTHER" id="PTHR32282:SF11">
    <property type="entry name" value="PENICILLIN-BINDING PROTEIN 1B"/>
    <property type="match status" value="1"/>
</dbReference>
<comment type="similarity">
    <text evidence="3">In the C-terminal section; belongs to the transpeptidase family.</text>
</comment>
<evidence type="ECO:0000256" key="17">
    <source>
        <dbReference type="ARBA" id="ARBA00049902"/>
    </source>
</evidence>
<feature type="region of interest" description="Disordered" evidence="18">
    <location>
        <begin position="718"/>
        <end position="793"/>
    </location>
</feature>
<evidence type="ECO:0000256" key="5">
    <source>
        <dbReference type="ARBA" id="ARBA00022475"/>
    </source>
</evidence>
<dbReference type="InterPro" id="IPR001264">
    <property type="entry name" value="Glyco_trans_51"/>
</dbReference>
<dbReference type="AlphaFoldDB" id="A0A840BPJ4"/>
<dbReference type="Pfam" id="PF00905">
    <property type="entry name" value="Transpeptidase"/>
    <property type="match status" value="1"/>
</dbReference>
<evidence type="ECO:0000256" key="12">
    <source>
        <dbReference type="ARBA" id="ARBA00022984"/>
    </source>
</evidence>
<dbReference type="GO" id="GO:0030288">
    <property type="term" value="C:outer membrane-bounded periplasmic space"/>
    <property type="evidence" value="ECO:0007669"/>
    <property type="project" value="TreeGrafter"/>
</dbReference>
<comment type="catalytic activity">
    <reaction evidence="16">
        <text>Preferential cleavage: (Ac)2-L-Lys-D-Ala-|-D-Ala. Also transpeptidation of peptidyl-alanyl moieties that are N-acyl substituents of D-alanine.</text>
        <dbReference type="EC" id="3.4.16.4"/>
    </reaction>
</comment>
<dbReference type="GO" id="GO:0008955">
    <property type="term" value="F:peptidoglycan glycosyltransferase activity"/>
    <property type="evidence" value="ECO:0007669"/>
    <property type="project" value="UniProtKB-EC"/>
</dbReference>
<evidence type="ECO:0000256" key="9">
    <source>
        <dbReference type="ARBA" id="ARBA00022679"/>
    </source>
</evidence>
<dbReference type="EC" id="3.4.-.-" evidence="22"/>
<evidence type="ECO:0000256" key="14">
    <source>
        <dbReference type="ARBA" id="ARBA00023268"/>
    </source>
</evidence>
<comment type="subcellular location">
    <subcellularLocation>
        <location evidence="1">Cell membrane</location>
    </subcellularLocation>
</comment>
<dbReference type="InterPro" id="IPR023346">
    <property type="entry name" value="Lysozyme-like_dom_sf"/>
</dbReference>
<evidence type="ECO:0000256" key="6">
    <source>
        <dbReference type="ARBA" id="ARBA00022645"/>
    </source>
</evidence>
<evidence type="ECO:0000256" key="8">
    <source>
        <dbReference type="ARBA" id="ARBA00022676"/>
    </source>
</evidence>
<dbReference type="FunFam" id="1.10.3810.10:FF:000001">
    <property type="entry name" value="Penicillin-binding protein 1A"/>
    <property type="match status" value="1"/>
</dbReference>
<dbReference type="GO" id="GO:0009002">
    <property type="term" value="F:serine-type D-Ala-D-Ala carboxypeptidase activity"/>
    <property type="evidence" value="ECO:0007669"/>
    <property type="project" value="UniProtKB-EC"/>
</dbReference>
<evidence type="ECO:0000256" key="7">
    <source>
        <dbReference type="ARBA" id="ARBA00022670"/>
    </source>
</evidence>
<dbReference type="UniPathway" id="UPA00219"/>
<dbReference type="GO" id="GO:0008360">
    <property type="term" value="P:regulation of cell shape"/>
    <property type="evidence" value="ECO:0007669"/>
    <property type="project" value="UniProtKB-KW"/>
</dbReference>
<feature type="domain" description="Penicillin-binding protein transpeptidase" evidence="20">
    <location>
        <begin position="402"/>
        <end position="634"/>
    </location>
</feature>
<protein>
    <submittedName>
        <fullName evidence="22">Penicillin-binding protein 1A</fullName>
        <ecNumber evidence="22">2.4.1.-</ecNumber>
        <ecNumber evidence="22">3.4.-.-</ecNumber>
    </submittedName>
</protein>
<dbReference type="GO" id="GO:0008658">
    <property type="term" value="F:penicillin binding"/>
    <property type="evidence" value="ECO:0007669"/>
    <property type="project" value="InterPro"/>
</dbReference>
<evidence type="ECO:0000256" key="10">
    <source>
        <dbReference type="ARBA" id="ARBA00022801"/>
    </source>
</evidence>
<feature type="domain" description="Glycosyl transferase family 51" evidence="21">
    <location>
        <begin position="75"/>
        <end position="251"/>
    </location>
</feature>
<proteinExistence type="inferred from homology"/>
<keyword evidence="13 19" id="KW-0472">Membrane</keyword>
<keyword evidence="23" id="KW-1185">Reference proteome</keyword>
<keyword evidence="10 22" id="KW-0378">Hydrolase</keyword>
<dbReference type="EMBL" id="JACIET010000002">
    <property type="protein sequence ID" value="MBB4013448.1"/>
    <property type="molecule type" value="Genomic_DNA"/>
</dbReference>
<dbReference type="EC" id="2.4.1.-" evidence="22"/>
<evidence type="ECO:0000256" key="4">
    <source>
        <dbReference type="ARBA" id="ARBA00007739"/>
    </source>
</evidence>
<dbReference type="Gene3D" id="3.40.710.10">
    <property type="entry name" value="DD-peptidase/beta-lactamase superfamily"/>
    <property type="match status" value="1"/>
</dbReference>
<gene>
    <name evidence="22" type="ORF">GGR36_002794</name>
</gene>
<evidence type="ECO:0000256" key="11">
    <source>
        <dbReference type="ARBA" id="ARBA00022960"/>
    </source>
</evidence>
<dbReference type="SUPFAM" id="SSF56601">
    <property type="entry name" value="beta-lactamase/transpeptidase-like"/>
    <property type="match status" value="1"/>
</dbReference>
<evidence type="ECO:0000256" key="16">
    <source>
        <dbReference type="ARBA" id="ARBA00034000"/>
    </source>
</evidence>
<comment type="caution">
    <text evidence="22">The sequence shown here is derived from an EMBL/GenBank/DDBJ whole genome shotgun (WGS) entry which is preliminary data.</text>
</comment>
<keyword evidence="15" id="KW-0961">Cell wall biogenesis/degradation</keyword>
<dbReference type="GO" id="GO:0071555">
    <property type="term" value="P:cell wall organization"/>
    <property type="evidence" value="ECO:0007669"/>
    <property type="project" value="UniProtKB-KW"/>
</dbReference>
<keyword evidence="9 22" id="KW-0808">Transferase</keyword>
<feature type="compositionally biased region" description="Low complexity" evidence="18">
    <location>
        <begin position="734"/>
        <end position="793"/>
    </location>
</feature>
<keyword evidence="19" id="KW-0812">Transmembrane</keyword>
<comment type="catalytic activity">
    <reaction evidence="17">
        <text>[GlcNAc-(1-&gt;4)-Mur2Ac(oyl-L-Ala-gamma-D-Glu-L-Lys-D-Ala-D-Ala)](n)-di-trans,octa-cis-undecaprenyl diphosphate + beta-D-GlcNAc-(1-&gt;4)-Mur2Ac(oyl-L-Ala-gamma-D-Glu-L-Lys-D-Ala-D-Ala)-di-trans,octa-cis-undecaprenyl diphosphate = [GlcNAc-(1-&gt;4)-Mur2Ac(oyl-L-Ala-gamma-D-Glu-L-Lys-D-Ala-D-Ala)](n+1)-di-trans,octa-cis-undecaprenyl diphosphate + di-trans,octa-cis-undecaprenyl diphosphate + H(+)</text>
        <dbReference type="Rhea" id="RHEA:23708"/>
        <dbReference type="Rhea" id="RHEA-COMP:9602"/>
        <dbReference type="Rhea" id="RHEA-COMP:9603"/>
        <dbReference type="ChEBI" id="CHEBI:15378"/>
        <dbReference type="ChEBI" id="CHEBI:58405"/>
        <dbReference type="ChEBI" id="CHEBI:60033"/>
        <dbReference type="ChEBI" id="CHEBI:78435"/>
        <dbReference type="EC" id="2.4.99.28"/>
    </reaction>
</comment>
<feature type="transmembrane region" description="Helical" evidence="19">
    <location>
        <begin position="32"/>
        <end position="53"/>
    </location>
</feature>
<dbReference type="InterPro" id="IPR012338">
    <property type="entry name" value="Beta-lactam/transpept-like"/>
</dbReference>
<keyword evidence="5" id="KW-1003">Cell membrane</keyword>
<evidence type="ECO:0000259" key="21">
    <source>
        <dbReference type="Pfam" id="PF00912"/>
    </source>
</evidence>
<dbReference type="Proteomes" id="UP000561045">
    <property type="component" value="Unassembled WGS sequence"/>
</dbReference>
<keyword evidence="6" id="KW-0121">Carboxypeptidase</keyword>
<comment type="similarity">
    <text evidence="4">In the N-terminal section; belongs to the glycosyltransferase 51 family.</text>
</comment>
<keyword evidence="14" id="KW-0511">Multifunctional enzyme</keyword>
<comment type="pathway">
    <text evidence="2">Cell wall biogenesis; peptidoglycan biosynthesis.</text>
</comment>
<keyword evidence="11" id="KW-0133">Cell shape</keyword>
<keyword evidence="7" id="KW-0645">Protease</keyword>
<dbReference type="InterPro" id="IPR001460">
    <property type="entry name" value="PCN-bd_Tpept"/>
</dbReference>
<evidence type="ECO:0000256" key="3">
    <source>
        <dbReference type="ARBA" id="ARBA00007090"/>
    </source>
</evidence>
<accession>A0A840BPJ4</accession>
<evidence type="ECO:0000313" key="23">
    <source>
        <dbReference type="Proteomes" id="UP000561045"/>
    </source>
</evidence>
<name>A0A840BPJ4_9RHOO</name>
<keyword evidence="19" id="KW-1133">Transmembrane helix</keyword>
<dbReference type="GO" id="GO:0005886">
    <property type="term" value="C:plasma membrane"/>
    <property type="evidence" value="ECO:0007669"/>
    <property type="project" value="UniProtKB-SubCell"/>
</dbReference>
<keyword evidence="8 22" id="KW-0328">Glycosyltransferase</keyword>
<evidence type="ECO:0000256" key="1">
    <source>
        <dbReference type="ARBA" id="ARBA00004236"/>
    </source>
</evidence>
<keyword evidence="12" id="KW-0573">Peptidoglycan synthesis</keyword>
<dbReference type="PANTHER" id="PTHR32282">
    <property type="entry name" value="BINDING PROTEIN TRANSPEPTIDASE, PUTATIVE-RELATED"/>
    <property type="match status" value="1"/>
</dbReference>
<reference evidence="22 23" key="1">
    <citation type="submission" date="2020-08" db="EMBL/GenBank/DDBJ databases">
        <title>Genomic Encyclopedia of Type Strains, Phase IV (KMG-IV): sequencing the most valuable type-strain genomes for metagenomic binning, comparative biology and taxonomic classification.</title>
        <authorList>
            <person name="Goeker M."/>
        </authorList>
    </citation>
    <scope>NUCLEOTIDE SEQUENCE [LARGE SCALE GENOMIC DNA]</scope>
    <source>
        <strain evidence="22 23">DSM 106739</strain>
    </source>
</reference>
<sequence length="793" mass="86808">MPRPLPPTLWPSIKTALLALWQRLHHPRRRDILIALATPPALLLTWVIVLIPFTPGISDIRKAREEAPTQVLTADGKPLAEFKRGNRDWVPLDAISPRVIDALIATEDKRFYDHHGIDFRRLVGATLATLQGDTQGGSTITQQLARNLFPEEIGRRQNITRKIKEAITALKIEALYSKQQILETYLNTVPFLYNAYGIDMAARTYFGKPARALDISESATLIGMLKGTSYYNPVLNPDRARERRNVVLALMAKQDKLSAERYEALAKRPLRLDFERQSAEPGDAPHFTVQLKRWLIDWADQHDYNIYTDGLVVRTTIDSRLQGFAARAVEQRTRALQGIANSAWGGQWRAGNRTVEALVRDSAAFAAATAAGESADEALKRLLRDTDFMRQLREEKTRIEAGFLAIDPRSGAILAWVGSRDFSVDAFDHVRQARRQPGSTFKPFVYGAAFERGAKPDDTFVDAPVQIPLPGGEVWEPDDAEPPSGEPMTLATALALSRNRITAQVMQQVGPARVAKLARAMGVRESKLDEVPSLALGTSPVTLYEMVSAYATIANAGHYLAPAMVLRIENRKGEVLEEFRPADPERAISAEAEDTLLDAMRGVVQRGTGSAIRGRFGVRGDLAGKTGTTQDNTDGWFILMHPQLVAGAWVGFNDARITLRSNYWGQGAHSALPMVGDFFSRAQNARLIDSNARFVRAQDATLSGRLHAWYQSLFGEAPTTEASAPRPRATEPVAAQSEPPATEASAPASESAAELPALQEPDAPLSAPTPPATSSAPAPEKSVPPATSSSPPV</sequence>
<evidence type="ECO:0000256" key="18">
    <source>
        <dbReference type="SAM" id="MobiDB-lite"/>
    </source>
</evidence>
<dbReference type="InterPro" id="IPR036950">
    <property type="entry name" value="PBP_transglycosylase"/>
</dbReference>
<organism evidence="22 23">
    <name type="scientific">Niveibacterium umoris</name>
    <dbReference type="NCBI Taxonomy" id="1193620"/>
    <lineage>
        <taxon>Bacteria</taxon>
        <taxon>Pseudomonadati</taxon>
        <taxon>Pseudomonadota</taxon>
        <taxon>Betaproteobacteria</taxon>
        <taxon>Rhodocyclales</taxon>
        <taxon>Rhodocyclaceae</taxon>
        <taxon>Niveibacterium</taxon>
    </lineage>
</organism>
<dbReference type="Pfam" id="PF00912">
    <property type="entry name" value="Transgly"/>
    <property type="match status" value="1"/>
</dbReference>
<dbReference type="InterPro" id="IPR050396">
    <property type="entry name" value="Glycosyltr_51/Transpeptidase"/>
</dbReference>
<evidence type="ECO:0000313" key="22">
    <source>
        <dbReference type="EMBL" id="MBB4013448.1"/>
    </source>
</evidence>